<evidence type="ECO:0000256" key="3">
    <source>
        <dbReference type="ARBA" id="ARBA00022490"/>
    </source>
</evidence>
<evidence type="ECO:0000259" key="11">
    <source>
        <dbReference type="SMART" id="SM00446"/>
    </source>
</evidence>
<evidence type="ECO:0000256" key="10">
    <source>
        <dbReference type="SAM" id="MobiDB-lite"/>
    </source>
</evidence>
<evidence type="ECO:0000256" key="8">
    <source>
        <dbReference type="ARBA" id="ARBA00023273"/>
    </source>
</evidence>
<dbReference type="FunFam" id="3.80.10.10:FF:000052">
    <property type="entry name" value="Leucine rich repeat containing 6"/>
    <property type="match status" value="1"/>
</dbReference>
<feature type="domain" description="U2A'/phosphoprotein 32 family A C-terminal" evidence="11">
    <location>
        <begin position="131"/>
        <end position="149"/>
    </location>
</feature>
<dbReference type="Gene3D" id="3.80.10.10">
    <property type="entry name" value="Ribonuclease Inhibitor"/>
    <property type="match status" value="1"/>
</dbReference>
<sequence>MVQIDEKLLRGRAEHNDCCLSTLKEVSLHQQNIESINRALTRLCPELQILYLQHNLIAKIENMRRLKELDYLNMAINNITRIEGLERNEKLRKLDLTVNFIDLDGLLGVEKLKVNLCLEELYLLGNPCCEYDGYRLFVIGTLPQLKKLDGNQVTASERILAQQGLKELRERLVVAAKERVRQKGGNADLVDAAEVEEQVVDSDDERELYGWSPEIRLADYKKDLKREEKRAEEQKRIDRERDPIKAAEEEARANRTLFKEDGTARQCNDGKWQYKMDEDKEGNIKVDIDFPKFMDSSMLDVDVQPTYFRITVRKPEKHDKILQLLFPAEVRSDECQAQRSQNTGNLVLVVPKLHWTKPLVDEDGARRRPAASDKIPTLEAKGKAAVGGASGAVNIRNMARESPNAVAGGVDIRPVKSTAVGAADAGGDGDESDFEDDPDCPPLE</sequence>
<organism evidence="13">
    <name type="scientific">Hemiselmis andersenii</name>
    <name type="common">Cryptophyte alga</name>
    <dbReference type="NCBI Taxonomy" id="464988"/>
    <lineage>
        <taxon>Eukaryota</taxon>
        <taxon>Cryptophyceae</taxon>
        <taxon>Cryptomonadales</taxon>
        <taxon>Hemiselmidaceae</taxon>
        <taxon>Hemiselmis</taxon>
    </lineage>
</organism>
<dbReference type="SMART" id="SM00446">
    <property type="entry name" value="LRRcap"/>
    <property type="match status" value="1"/>
</dbReference>
<dbReference type="Pfam" id="PF23602">
    <property type="entry name" value="CS_DNAAF11_C"/>
    <property type="match status" value="1"/>
</dbReference>
<dbReference type="InterPro" id="IPR001611">
    <property type="entry name" value="Leu-rich_rpt"/>
</dbReference>
<comment type="subcellular location">
    <subcellularLocation>
        <location evidence="1">Cell projection</location>
        <location evidence="1">Cilium</location>
    </subcellularLocation>
    <subcellularLocation>
        <location evidence="2">Cytoplasm</location>
    </subcellularLocation>
</comment>
<dbReference type="InterPro" id="IPR056496">
    <property type="entry name" value="CS_DNAAF11_C"/>
</dbReference>
<evidence type="ECO:0000256" key="7">
    <source>
        <dbReference type="ARBA" id="ARBA00023069"/>
    </source>
</evidence>
<dbReference type="PROSITE" id="PS51450">
    <property type="entry name" value="LRR"/>
    <property type="match status" value="2"/>
</dbReference>
<keyword evidence="8" id="KW-0966">Cell projection</keyword>
<dbReference type="InterPro" id="IPR003603">
    <property type="entry name" value="U2A'_phosphoprotein32A_C"/>
</dbReference>
<name>A0A6U5BUH5_HEMAN</name>
<feature type="compositionally biased region" description="Acidic residues" evidence="10">
    <location>
        <begin position="427"/>
        <end position="444"/>
    </location>
</feature>
<evidence type="ECO:0000313" key="12">
    <source>
        <dbReference type="EMBL" id="CAD8741801.1"/>
    </source>
</evidence>
<keyword evidence="3" id="KW-0963">Cytoplasm</keyword>
<evidence type="ECO:0000256" key="5">
    <source>
        <dbReference type="ARBA" id="ARBA00022737"/>
    </source>
</evidence>
<dbReference type="EMBL" id="HBFK01013766">
    <property type="protein sequence ID" value="CAD8741801.1"/>
    <property type="molecule type" value="Transcribed_RNA"/>
</dbReference>
<evidence type="ECO:0000256" key="6">
    <source>
        <dbReference type="ARBA" id="ARBA00023054"/>
    </source>
</evidence>
<dbReference type="AlphaFoldDB" id="A0A6U5BUH5"/>
<evidence type="ECO:0000256" key="1">
    <source>
        <dbReference type="ARBA" id="ARBA00004138"/>
    </source>
</evidence>
<keyword evidence="7" id="KW-0969">Cilium</keyword>
<dbReference type="Pfam" id="PF14580">
    <property type="entry name" value="LRR_9"/>
    <property type="match status" value="1"/>
</dbReference>
<dbReference type="SUPFAM" id="SSF52058">
    <property type="entry name" value="L domain-like"/>
    <property type="match status" value="1"/>
</dbReference>
<accession>A0A6U5BUH5</accession>
<gene>
    <name evidence="13" type="ORF">HAND00432_LOCUS32570</name>
    <name evidence="12" type="ORF">HAND1043_LOCUS8294</name>
</gene>
<reference evidence="13" key="1">
    <citation type="submission" date="2021-01" db="EMBL/GenBank/DDBJ databases">
        <authorList>
            <person name="Corre E."/>
            <person name="Pelletier E."/>
            <person name="Niang G."/>
            <person name="Scheremetjew M."/>
            <person name="Finn R."/>
            <person name="Kale V."/>
            <person name="Holt S."/>
            <person name="Cochrane G."/>
            <person name="Meng A."/>
            <person name="Brown T."/>
            <person name="Cohen L."/>
        </authorList>
    </citation>
    <scope>NUCLEOTIDE SEQUENCE</scope>
    <source>
        <strain evidence="12">CCMP441</strain>
        <strain evidence="13">CCMP644</strain>
    </source>
</reference>
<evidence type="ECO:0000256" key="2">
    <source>
        <dbReference type="ARBA" id="ARBA00004496"/>
    </source>
</evidence>
<keyword evidence="5" id="KW-0677">Repeat</keyword>
<keyword evidence="4" id="KW-0433">Leucine-rich repeat</keyword>
<comment type="similarity">
    <text evidence="9">Belongs to the tilB family.</text>
</comment>
<evidence type="ECO:0000313" key="13">
    <source>
        <dbReference type="EMBL" id="CAD8981560.1"/>
    </source>
</evidence>
<protein>
    <recommendedName>
        <fullName evidence="11">U2A'/phosphoprotein 32 family A C-terminal domain-containing protein</fullName>
    </recommendedName>
</protein>
<evidence type="ECO:0000256" key="4">
    <source>
        <dbReference type="ARBA" id="ARBA00022614"/>
    </source>
</evidence>
<dbReference type="PANTHER" id="PTHR18849:SF0">
    <property type="entry name" value="CILIA- AND FLAGELLA-ASSOCIATED PROTEIN 410-RELATED"/>
    <property type="match status" value="1"/>
</dbReference>
<keyword evidence="6" id="KW-0175">Coiled coil</keyword>
<dbReference type="GO" id="GO:0005737">
    <property type="term" value="C:cytoplasm"/>
    <property type="evidence" value="ECO:0007669"/>
    <property type="project" value="UniProtKB-SubCell"/>
</dbReference>
<dbReference type="EMBL" id="HBFX01054051">
    <property type="protein sequence ID" value="CAD8981560.1"/>
    <property type="molecule type" value="Transcribed_RNA"/>
</dbReference>
<dbReference type="PANTHER" id="PTHR18849">
    <property type="entry name" value="LEUCINE RICH REPEAT PROTEIN"/>
    <property type="match status" value="1"/>
</dbReference>
<evidence type="ECO:0000256" key="9">
    <source>
        <dbReference type="ARBA" id="ARBA00049982"/>
    </source>
</evidence>
<dbReference type="InterPro" id="IPR032675">
    <property type="entry name" value="LRR_dom_sf"/>
</dbReference>
<proteinExistence type="inferred from homology"/>
<dbReference type="GO" id="GO:0005929">
    <property type="term" value="C:cilium"/>
    <property type="evidence" value="ECO:0007669"/>
    <property type="project" value="UniProtKB-SubCell"/>
</dbReference>
<feature type="region of interest" description="Disordered" evidence="10">
    <location>
        <begin position="414"/>
        <end position="444"/>
    </location>
</feature>